<evidence type="ECO:0000313" key="2">
    <source>
        <dbReference type="Proteomes" id="UP001059480"/>
    </source>
</evidence>
<comment type="caution">
    <text evidence="1">The sequence shown here is derived from an EMBL/GenBank/DDBJ whole genome shotgun (WGS) entry which is preliminary data.</text>
</comment>
<keyword evidence="2" id="KW-1185">Reference proteome</keyword>
<dbReference type="RefSeq" id="WP_256945435.1">
    <property type="nucleotide sequence ID" value="NZ_JANHNZ010000006.1"/>
</dbReference>
<name>A0ABT1WP59_9LACT</name>
<accession>A0ABT1WP59</accession>
<organism evidence="1 2">
    <name type="scientific">Granulicatella seriolae</name>
    <dbReference type="NCBI Taxonomy" id="2967226"/>
    <lineage>
        <taxon>Bacteria</taxon>
        <taxon>Bacillati</taxon>
        <taxon>Bacillota</taxon>
        <taxon>Bacilli</taxon>
        <taxon>Lactobacillales</taxon>
        <taxon>Carnobacteriaceae</taxon>
        <taxon>Granulicatella</taxon>
    </lineage>
</organism>
<reference evidence="1" key="3">
    <citation type="journal article" date="2023" name="Microbiol. Resour. Announc.">
        <title>Draft Genome Sequence of Granulicatella sp. Strain S8, Isolated from a Marine Fish, Seriola quinqueradiata.</title>
        <authorList>
            <person name="Lee M."/>
            <person name="Farooq A."/>
            <person name="Jeong J.B."/>
            <person name="Jung M.Y."/>
        </authorList>
    </citation>
    <scope>NUCLEOTIDE SEQUENCE</scope>
    <source>
        <strain evidence="1">S8</strain>
    </source>
</reference>
<protein>
    <submittedName>
        <fullName evidence="1">Uncharacterized protein</fullName>
    </submittedName>
</protein>
<proteinExistence type="predicted"/>
<sequence>MNYNLDDFFINEPDKSPDKSIEEKKSIINDMVSTLNYEQLSQVINFLKEPFFTHKLKEYLLDSKLPPVESKEFLFLVQSEKYNGNIVKKLMNKAGISDYYLDKFIHKYKLQEISNNTYIFPHKSLDAPFVFQAQYSRAVISHESALYMLNLTDVISRRTIMSMPKNYNFSQLEKKANHAIKIHSEVYNNNKSLVFTYSKNDPILLTKNDPIGNSQIVMRSTNNNNLVQVTSAERTIADILTPNSKTEEEVKYEALRQYYALYPRDSKRLRRIAYQQGVLEELDKYMWELQLH</sequence>
<gene>
    <name evidence="1" type="ORF">NPA36_07155</name>
</gene>
<evidence type="ECO:0000313" key="1">
    <source>
        <dbReference type="EMBL" id="MCQ9210326.1"/>
    </source>
</evidence>
<reference evidence="1" key="1">
    <citation type="submission" date="2022-07" db="EMBL/GenBank/DDBJ databases">
        <authorList>
            <person name="Jung M.-Y."/>
            <person name="Lee M."/>
        </authorList>
    </citation>
    <scope>NUCLEOTIDE SEQUENCE</scope>
    <source>
        <strain evidence="1">S8</strain>
    </source>
</reference>
<dbReference type="Proteomes" id="UP001059480">
    <property type="component" value="Unassembled WGS sequence"/>
</dbReference>
<dbReference type="EMBL" id="JANHNZ010000006">
    <property type="protein sequence ID" value="MCQ9210326.1"/>
    <property type="molecule type" value="Genomic_DNA"/>
</dbReference>
<reference evidence="1" key="2">
    <citation type="journal article" date="2023" name="Curr. Microbiol.">
        <title>Granulicatella seriolae sp. nov., a Novel Facultative Anaerobe Isolated from Yellowtail Marine Fish.</title>
        <authorList>
            <person name="Lee M."/>
            <person name="Choi Y.J."/>
            <person name="Farooq A."/>
            <person name="Jeong J.B."/>
            <person name="Jung M.Y."/>
        </authorList>
    </citation>
    <scope>NUCLEOTIDE SEQUENCE</scope>
    <source>
        <strain evidence="1">S8</strain>
    </source>
</reference>